<evidence type="ECO:0000256" key="4">
    <source>
        <dbReference type="ARBA" id="ARBA00022975"/>
    </source>
</evidence>
<evidence type="ECO:0000313" key="11">
    <source>
        <dbReference type="Proteomes" id="UP001519343"/>
    </source>
</evidence>
<feature type="binding site" evidence="7">
    <location>
        <position position="186"/>
    </location>
    <ligand>
        <name>substrate</name>
    </ligand>
</feature>
<feature type="domain" description="Orotidine 5'-phosphate decarboxylase" evidence="9">
    <location>
        <begin position="6"/>
        <end position="231"/>
    </location>
</feature>
<comment type="similarity">
    <text evidence="7">Belongs to the OMP decarboxylase family. Type 1 subfamily.</text>
</comment>
<dbReference type="NCBIfam" id="NF001273">
    <property type="entry name" value="PRK00230.1"/>
    <property type="match status" value="1"/>
</dbReference>
<dbReference type="Pfam" id="PF00215">
    <property type="entry name" value="OMPdecase"/>
    <property type="match status" value="1"/>
</dbReference>
<comment type="catalytic activity">
    <reaction evidence="6 7 8">
        <text>orotidine 5'-phosphate + H(+) = UMP + CO2</text>
        <dbReference type="Rhea" id="RHEA:11596"/>
        <dbReference type="ChEBI" id="CHEBI:15378"/>
        <dbReference type="ChEBI" id="CHEBI:16526"/>
        <dbReference type="ChEBI" id="CHEBI:57538"/>
        <dbReference type="ChEBI" id="CHEBI:57865"/>
        <dbReference type="EC" id="4.1.1.23"/>
    </reaction>
</comment>
<dbReference type="InterPro" id="IPR014732">
    <property type="entry name" value="OMPdecase"/>
</dbReference>
<dbReference type="CDD" id="cd04725">
    <property type="entry name" value="OMP_decarboxylase_like"/>
    <property type="match status" value="1"/>
</dbReference>
<accession>A0ABS4GKA1</accession>
<protein>
    <recommendedName>
        <fullName evidence="7">Orotidine 5'-phosphate decarboxylase</fullName>
        <ecNumber evidence="7">4.1.1.23</ecNumber>
    </recommendedName>
    <alternativeName>
        <fullName evidence="7">OMP decarboxylase</fullName>
        <shortName evidence="7">OMPDCase</shortName>
        <shortName evidence="7">OMPdecase</shortName>
    </alternativeName>
</protein>
<comment type="pathway">
    <text evidence="2 7 8">Pyrimidine metabolism; UMP biosynthesis via de novo pathway; UMP from orotate: step 2/2.</text>
</comment>
<evidence type="ECO:0000256" key="1">
    <source>
        <dbReference type="ARBA" id="ARBA00002356"/>
    </source>
</evidence>
<feature type="binding site" evidence="7">
    <location>
        <position position="34"/>
    </location>
    <ligand>
        <name>substrate</name>
    </ligand>
</feature>
<reference evidence="10 11" key="1">
    <citation type="submission" date="2021-03" db="EMBL/GenBank/DDBJ databases">
        <title>Genomic Encyclopedia of Type Strains, Phase IV (KMG-IV): sequencing the most valuable type-strain genomes for metagenomic binning, comparative biology and taxonomic classification.</title>
        <authorList>
            <person name="Goeker M."/>
        </authorList>
    </citation>
    <scope>NUCLEOTIDE SEQUENCE [LARGE SCALE GENOMIC DNA]</scope>
    <source>
        <strain evidence="10 11">DSM 24738</strain>
    </source>
</reference>
<dbReference type="PANTHER" id="PTHR32119:SF2">
    <property type="entry name" value="OROTIDINE 5'-PHOSPHATE DECARBOXYLASE"/>
    <property type="match status" value="1"/>
</dbReference>
<evidence type="ECO:0000259" key="9">
    <source>
        <dbReference type="SMART" id="SM00934"/>
    </source>
</evidence>
<dbReference type="EC" id="4.1.1.23" evidence="7"/>
<dbReference type="GO" id="GO:0004590">
    <property type="term" value="F:orotidine-5'-phosphate decarboxylase activity"/>
    <property type="evidence" value="ECO:0007669"/>
    <property type="project" value="UniProtKB-EC"/>
</dbReference>
<feature type="binding site" evidence="7">
    <location>
        <begin position="61"/>
        <end position="70"/>
    </location>
    <ligand>
        <name>substrate</name>
    </ligand>
</feature>
<keyword evidence="3 7" id="KW-0210">Decarboxylase</keyword>
<evidence type="ECO:0000256" key="2">
    <source>
        <dbReference type="ARBA" id="ARBA00004861"/>
    </source>
</evidence>
<keyword evidence="11" id="KW-1185">Reference proteome</keyword>
<feature type="binding site" evidence="7">
    <location>
        <position position="215"/>
    </location>
    <ligand>
        <name>substrate</name>
    </ligand>
</feature>
<evidence type="ECO:0000256" key="3">
    <source>
        <dbReference type="ARBA" id="ARBA00022793"/>
    </source>
</evidence>
<evidence type="ECO:0000256" key="7">
    <source>
        <dbReference type="HAMAP-Rule" id="MF_01200"/>
    </source>
</evidence>
<dbReference type="SUPFAM" id="SSF51366">
    <property type="entry name" value="Ribulose-phoshate binding barrel"/>
    <property type="match status" value="1"/>
</dbReference>
<sequence>MSVRERTIIAMDFASAESALECARKLKGTARYLKVGMQLYYAAGPQIVAAFKEQGFKVFVDLKVHDIPNTAKGAMESLASLGADMVNVHAAGGKEMMIAAKEGLQKGTMASGREPLLIAVTQLTSTTLDVMNREIGIHGSIEDCVRNYALLAREAGLDGVVASPLEVGLIKEAAGADFFTVTPGIRPAGSAVGDQKRVTTPKMAFDLGTDYIVVGRPVTGAANPAAALEELIGSVENG</sequence>
<dbReference type="InterPro" id="IPR018089">
    <property type="entry name" value="OMPdecase_AS"/>
</dbReference>
<dbReference type="InterPro" id="IPR011060">
    <property type="entry name" value="RibuloseP-bd_barrel"/>
</dbReference>
<dbReference type="InterPro" id="IPR013785">
    <property type="entry name" value="Aldolase_TIM"/>
</dbReference>
<evidence type="ECO:0000256" key="6">
    <source>
        <dbReference type="ARBA" id="ARBA00049157"/>
    </source>
</evidence>
<dbReference type="HAMAP" id="MF_01200_B">
    <property type="entry name" value="OMPdecase_type1_B"/>
    <property type="match status" value="1"/>
</dbReference>
<dbReference type="InterPro" id="IPR047596">
    <property type="entry name" value="OMPdecase_bac"/>
</dbReference>
<dbReference type="PANTHER" id="PTHR32119">
    <property type="entry name" value="OROTIDINE 5'-PHOSPHATE DECARBOXYLASE"/>
    <property type="match status" value="1"/>
</dbReference>
<comment type="function">
    <text evidence="1 7">Catalyzes the decarboxylation of orotidine 5'-monophosphate (OMP) to uridine 5'-monophosphate (UMP).</text>
</comment>
<feature type="active site" description="Proton donor" evidence="7">
    <location>
        <position position="63"/>
    </location>
</feature>
<dbReference type="InterPro" id="IPR001754">
    <property type="entry name" value="OMPdeCOase_dom"/>
</dbReference>
<dbReference type="Proteomes" id="UP001519343">
    <property type="component" value="Unassembled WGS sequence"/>
</dbReference>
<feature type="binding site" evidence="7">
    <location>
        <position position="195"/>
    </location>
    <ligand>
        <name>substrate</name>
    </ligand>
</feature>
<evidence type="ECO:0000256" key="8">
    <source>
        <dbReference type="RuleBase" id="RU000512"/>
    </source>
</evidence>
<evidence type="ECO:0000256" key="5">
    <source>
        <dbReference type="ARBA" id="ARBA00023239"/>
    </source>
</evidence>
<dbReference type="RefSeq" id="WP_209808764.1">
    <property type="nucleotide sequence ID" value="NZ_JAGGKT010000001.1"/>
</dbReference>
<keyword evidence="5 7" id="KW-0456">Lyase</keyword>
<proteinExistence type="inferred from homology"/>
<evidence type="ECO:0000313" key="10">
    <source>
        <dbReference type="EMBL" id="MBP1930689.1"/>
    </source>
</evidence>
<dbReference type="PROSITE" id="PS00156">
    <property type="entry name" value="OMPDECASE"/>
    <property type="match status" value="1"/>
</dbReference>
<gene>
    <name evidence="7" type="primary">pyrF</name>
    <name evidence="10" type="ORF">J2Z37_000676</name>
</gene>
<feature type="binding site" evidence="7">
    <location>
        <position position="124"/>
    </location>
    <ligand>
        <name>substrate</name>
    </ligand>
</feature>
<name>A0ABS4GKA1_9BACL</name>
<feature type="binding site" evidence="7">
    <location>
        <position position="216"/>
    </location>
    <ligand>
        <name>substrate</name>
    </ligand>
</feature>
<organism evidence="10 11">
    <name type="scientific">Ammoniphilus resinae</name>
    <dbReference type="NCBI Taxonomy" id="861532"/>
    <lineage>
        <taxon>Bacteria</taxon>
        <taxon>Bacillati</taxon>
        <taxon>Bacillota</taxon>
        <taxon>Bacilli</taxon>
        <taxon>Bacillales</taxon>
        <taxon>Paenibacillaceae</taxon>
        <taxon>Aneurinibacillus group</taxon>
        <taxon>Ammoniphilus</taxon>
    </lineage>
</organism>
<dbReference type="Gene3D" id="3.20.20.70">
    <property type="entry name" value="Aldolase class I"/>
    <property type="match status" value="1"/>
</dbReference>
<keyword evidence="4 7" id="KW-0665">Pyrimidine biosynthesis</keyword>
<comment type="subunit">
    <text evidence="7">Homodimer.</text>
</comment>
<dbReference type="SMART" id="SM00934">
    <property type="entry name" value="OMPdecase"/>
    <property type="match status" value="1"/>
</dbReference>
<feature type="binding site" evidence="7">
    <location>
        <position position="12"/>
    </location>
    <ligand>
        <name>substrate</name>
    </ligand>
</feature>
<dbReference type="EMBL" id="JAGGKT010000001">
    <property type="protein sequence ID" value="MBP1930689.1"/>
    <property type="molecule type" value="Genomic_DNA"/>
</dbReference>
<comment type="caution">
    <text evidence="10">The sequence shown here is derived from an EMBL/GenBank/DDBJ whole genome shotgun (WGS) entry which is preliminary data.</text>
</comment>
<dbReference type="NCBIfam" id="TIGR01740">
    <property type="entry name" value="pyrF"/>
    <property type="match status" value="1"/>
</dbReference>